<dbReference type="SMART" id="SM00831">
    <property type="entry name" value="Cation_ATPase_N"/>
    <property type="match status" value="1"/>
</dbReference>
<evidence type="ECO:0000259" key="12">
    <source>
        <dbReference type="SMART" id="SM00831"/>
    </source>
</evidence>
<dbReference type="GO" id="GO:0016887">
    <property type="term" value="F:ATP hydrolysis activity"/>
    <property type="evidence" value="ECO:0007669"/>
    <property type="project" value="InterPro"/>
</dbReference>
<evidence type="ECO:0000256" key="11">
    <source>
        <dbReference type="SAM" id="Phobius"/>
    </source>
</evidence>
<sequence>MNQTSLATTDKDNGPVKRPSHSLQTPELSAPAHQLEGDLLIEELASDAERGLDSEEAARRLSQYGPNLLRETGHQPWYQLLLHQFSDLMIVVLFVAAALAWYLGDVRGAIVLMAIILINAAIGLYQEFHAEQLLERLRSMIRSQAVALRDGEMLELDAADLVPGDIVTIEEGGAVPADLRLLSSNELATNDFMLTGESLPQEKDAAAEPAPDAGLAEQDNLAFMGTTVARGSATGVVIATGMASTIGEIAEIGQGIKRDRSPLQLEMNALARILTRMAGLIALALFLINLLLRSEDFADLPALVNASLLFAIGVAAACVPQGLPAQITVALSLGVGRLARENAVVKRLSSVETLGCTTVICSDKTGTITSNQMTIVSAWADGIDYDISGRGYAPQGQVLREGRALEPAELEGLQLFFQLGLLAGNGRTHEPDADHRDWYAMGDPTEAAFMPLAFKAGLQPEQCLEDSELIAELAFDSQRKRMVMVRRVGGRAVAYMKGATPSVLEACSQIVRGQEVVPLDDNMGDAITARMQDFSAQSLRVIALAYRELPGDQQDYTIEKTERDFVFAGLVAMLDPPREGVEDALKAVYRARMRLFMLTGDDPVTAAAIAERIGMPDGRVITGNELRDMPDAELRDALGARSVILSRVSPKEKYRVVEQLKALGEVVAVTGDGVNDTLSLKRADIGVAMGKQGSEVAKEAAEIVLTDDDFSTLVIAVQEGRTIYQNLKSVILSSITSNIGELSCVCTGFVGAAVGLPIPLTAVQILSIDLVGEMLPLMALTFDPPDRTLMEQAPRRQGSHIINRKSLVDIVAMGVLMGLGGYFSFYMVLLSGGSTGSAQAAAFLGIVLIQYVNILSRRTVDSIFSGYLIANGKLTGSIAFSFLLVAAITSWPGLSTWFGFEALRLADWLWPVSAALVFLAIFEIKKRIL</sequence>
<dbReference type="SUPFAM" id="SSF56784">
    <property type="entry name" value="HAD-like"/>
    <property type="match status" value="1"/>
</dbReference>
<protein>
    <submittedName>
        <fullName evidence="13">Cation-transporting P-type ATPase</fullName>
    </submittedName>
</protein>
<dbReference type="SFLD" id="SFLDF00027">
    <property type="entry name" value="p-type_atpase"/>
    <property type="match status" value="1"/>
</dbReference>
<reference evidence="13 14" key="1">
    <citation type="submission" date="2019-03" db="EMBL/GenBank/DDBJ databases">
        <title>Seongchinamella monodicae gen. nov., sp. nov., a novel member of the Gammaproteobacteria isolated from a tidal mudflat of beach.</title>
        <authorList>
            <person name="Yang H.G."/>
            <person name="Kang J.W."/>
            <person name="Lee S.D."/>
        </authorList>
    </citation>
    <scope>NUCLEOTIDE SEQUENCE [LARGE SCALE GENOMIC DNA]</scope>
    <source>
        <strain evidence="13 14">GH4-78</strain>
    </source>
</reference>
<dbReference type="InterPro" id="IPR018303">
    <property type="entry name" value="ATPase_P-typ_P_site"/>
</dbReference>
<dbReference type="PROSITE" id="PS00154">
    <property type="entry name" value="ATPASE_E1_E2"/>
    <property type="match status" value="1"/>
</dbReference>
<dbReference type="InterPro" id="IPR004014">
    <property type="entry name" value="ATPase_P-typ_cation-transptr_N"/>
</dbReference>
<dbReference type="InterPro" id="IPR044492">
    <property type="entry name" value="P_typ_ATPase_HD_dom"/>
</dbReference>
<feature type="transmembrane region" description="Helical" evidence="11">
    <location>
        <begin position="908"/>
        <end position="924"/>
    </location>
</feature>
<feature type="transmembrane region" description="Helical" evidence="11">
    <location>
        <begin position="109"/>
        <end position="128"/>
    </location>
</feature>
<comment type="subcellular location">
    <subcellularLocation>
        <location evidence="1">Cell membrane</location>
        <topology evidence="1">Multi-pass membrane protein</topology>
    </subcellularLocation>
</comment>
<feature type="transmembrane region" description="Helical" evidence="11">
    <location>
        <begin position="867"/>
        <end position="888"/>
    </location>
</feature>
<dbReference type="Pfam" id="PF13246">
    <property type="entry name" value="Cation_ATPase"/>
    <property type="match status" value="1"/>
</dbReference>
<dbReference type="SUPFAM" id="SSF81660">
    <property type="entry name" value="Metal cation-transporting ATPase, ATP-binding domain N"/>
    <property type="match status" value="1"/>
</dbReference>
<dbReference type="SFLD" id="SFLDS00003">
    <property type="entry name" value="Haloacid_Dehalogenase"/>
    <property type="match status" value="1"/>
</dbReference>
<dbReference type="Gene3D" id="2.70.150.10">
    <property type="entry name" value="Calcium-transporting ATPase, cytoplasmic transduction domain A"/>
    <property type="match status" value="1"/>
</dbReference>
<evidence type="ECO:0000256" key="1">
    <source>
        <dbReference type="ARBA" id="ARBA00004651"/>
    </source>
</evidence>
<dbReference type="PANTHER" id="PTHR43294:SF21">
    <property type="entry name" value="CATION TRANSPORTING ATPASE"/>
    <property type="match status" value="1"/>
</dbReference>
<dbReference type="InterPro" id="IPR001757">
    <property type="entry name" value="P_typ_ATPase"/>
</dbReference>
<dbReference type="Pfam" id="PF00690">
    <property type="entry name" value="Cation_ATPase_N"/>
    <property type="match status" value="1"/>
</dbReference>
<evidence type="ECO:0000313" key="13">
    <source>
        <dbReference type="EMBL" id="TDG11819.1"/>
    </source>
</evidence>
<evidence type="ECO:0000256" key="3">
    <source>
        <dbReference type="ARBA" id="ARBA00022475"/>
    </source>
</evidence>
<dbReference type="GO" id="GO:0005886">
    <property type="term" value="C:plasma membrane"/>
    <property type="evidence" value="ECO:0007669"/>
    <property type="project" value="UniProtKB-SubCell"/>
</dbReference>
<dbReference type="GO" id="GO:0030007">
    <property type="term" value="P:intracellular potassium ion homeostasis"/>
    <property type="evidence" value="ECO:0007669"/>
    <property type="project" value="TreeGrafter"/>
</dbReference>
<dbReference type="GO" id="GO:0006883">
    <property type="term" value="P:intracellular sodium ion homeostasis"/>
    <property type="evidence" value="ECO:0007669"/>
    <property type="project" value="TreeGrafter"/>
</dbReference>
<dbReference type="Pfam" id="PF00689">
    <property type="entry name" value="Cation_ATPase_C"/>
    <property type="match status" value="1"/>
</dbReference>
<dbReference type="GO" id="GO:0036376">
    <property type="term" value="P:sodium ion export across plasma membrane"/>
    <property type="evidence" value="ECO:0007669"/>
    <property type="project" value="TreeGrafter"/>
</dbReference>
<keyword evidence="4 11" id="KW-0812">Transmembrane</keyword>
<dbReference type="Proteomes" id="UP000295554">
    <property type="component" value="Unassembled WGS sequence"/>
</dbReference>
<feature type="transmembrane region" description="Helical" evidence="11">
    <location>
        <begin position="273"/>
        <end position="292"/>
    </location>
</feature>
<keyword evidence="8 11" id="KW-1133">Transmembrane helix</keyword>
<feature type="domain" description="Cation-transporting P-type ATPase N-terminal" evidence="12">
    <location>
        <begin position="31"/>
        <end position="105"/>
    </location>
</feature>
<dbReference type="GO" id="GO:1902600">
    <property type="term" value="P:proton transmembrane transport"/>
    <property type="evidence" value="ECO:0007669"/>
    <property type="project" value="TreeGrafter"/>
</dbReference>
<dbReference type="InterPro" id="IPR023299">
    <property type="entry name" value="ATPase_P-typ_cyto_dom_N"/>
</dbReference>
<dbReference type="NCBIfam" id="TIGR01494">
    <property type="entry name" value="ATPase_P-type"/>
    <property type="match status" value="2"/>
</dbReference>
<dbReference type="InterPro" id="IPR023298">
    <property type="entry name" value="ATPase_P-typ_TM_dom_sf"/>
</dbReference>
<dbReference type="OrthoDB" id="9814270at2"/>
<gene>
    <name evidence="13" type="ORF">E2F43_15725</name>
</gene>
<dbReference type="Gene3D" id="3.40.1110.10">
    <property type="entry name" value="Calcium-transporting ATPase, cytoplasmic domain N"/>
    <property type="match status" value="1"/>
</dbReference>
<dbReference type="GO" id="GO:1990573">
    <property type="term" value="P:potassium ion import across plasma membrane"/>
    <property type="evidence" value="ECO:0007669"/>
    <property type="project" value="TreeGrafter"/>
</dbReference>
<comment type="similarity">
    <text evidence="2">Belongs to the cation transport ATPase (P-type) (TC 3.A.3) family. Type IIA subfamily.</text>
</comment>
<dbReference type="GO" id="GO:0005524">
    <property type="term" value="F:ATP binding"/>
    <property type="evidence" value="ECO:0007669"/>
    <property type="project" value="UniProtKB-KW"/>
</dbReference>
<evidence type="ECO:0000256" key="5">
    <source>
        <dbReference type="ARBA" id="ARBA00022741"/>
    </source>
</evidence>
<dbReference type="PRINTS" id="PR00119">
    <property type="entry name" value="CATATPASE"/>
</dbReference>
<proteinExistence type="inferred from homology"/>
<evidence type="ECO:0000256" key="7">
    <source>
        <dbReference type="ARBA" id="ARBA00022967"/>
    </source>
</evidence>
<feature type="transmembrane region" description="Helical" evidence="11">
    <location>
        <begin position="836"/>
        <end position="855"/>
    </location>
</feature>
<dbReference type="GO" id="GO:0005391">
    <property type="term" value="F:P-type sodium:potassium-exchanging transporter activity"/>
    <property type="evidence" value="ECO:0007669"/>
    <property type="project" value="TreeGrafter"/>
</dbReference>
<feature type="transmembrane region" description="Helical" evidence="11">
    <location>
        <begin position="304"/>
        <end position="323"/>
    </location>
</feature>
<dbReference type="InterPro" id="IPR050510">
    <property type="entry name" value="Cation_transp_ATPase_P-type"/>
</dbReference>
<evidence type="ECO:0000313" key="14">
    <source>
        <dbReference type="Proteomes" id="UP000295554"/>
    </source>
</evidence>
<dbReference type="Gene3D" id="1.20.1110.10">
    <property type="entry name" value="Calcium-transporting ATPase, transmembrane domain"/>
    <property type="match status" value="1"/>
</dbReference>
<evidence type="ECO:0000256" key="8">
    <source>
        <dbReference type="ARBA" id="ARBA00022989"/>
    </source>
</evidence>
<evidence type="ECO:0000256" key="10">
    <source>
        <dbReference type="SAM" id="MobiDB-lite"/>
    </source>
</evidence>
<keyword evidence="9 11" id="KW-0472">Membrane</keyword>
<organism evidence="13 14">
    <name type="scientific">Seongchinamella unica</name>
    <dbReference type="NCBI Taxonomy" id="2547392"/>
    <lineage>
        <taxon>Bacteria</taxon>
        <taxon>Pseudomonadati</taxon>
        <taxon>Pseudomonadota</taxon>
        <taxon>Gammaproteobacteria</taxon>
        <taxon>Cellvibrionales</taxon>
        <taxon>Halieaceae</taxon>
        <taxon>Seongchinamella</taxon>
    </lineage>
</organism>
<dbReference type="InterPro" id="IPR023214">
    <property type="entry name" value="HAD_sf"/>
</dbReference>
<dbReference type="PRINTS" id="PR00121">
    <property type="entry name" value="NAKATPASE"/>
</dbReference>
<dbReference type="InterPro" id="IPR006068">
    <property type="entry name" value="ATPase_P-typ_cation-transptr_C"/>
</dbReference>
<keyword evidence="5" id="KW-0547">Nucleotide-binding</keyword>
<feature type="transmembrane region" description="Helical" evidence="11">
    <location>
        <begin position="80"/>
        <end position="103"/>
    </location>
</feature>
<accession>A0A4R5LN94</accession>
<keyword evidence="3" id="KW-1003">Cell membrane</keyword>
<evidence type="ECO:0000256" key="4">
    <source>
        <dbReference type="ARBA" id="ARBA00022692"/>
    </source>
</evidence>
<evidence type="ECO:0000256" key="6">
    <source>
        <dbReference type="ARBA" id="ARBA00022840"/>
    </source>
</evidence>
<dbReference type="InterPro" id="IPR059000">
    <property type="entry name" value="ATPase_P-type_domA"/>
</dbReference>
<feature type="transmembrane region" description="Helical" evidence="11">
    <location>
        <begin position="806"/>
        <end position="830"/>
    </location>
</feature>
<dbReference type="SFLD" id="SFLDG00002">
    <property type="entry name" value="C1.7:_P-type_atpase_like"/>
    <property type="match status" value="1"/>
</dbReference>
<evidence type="ECO:0000256" key="9">
    <source>
        <dbReference type="ARBA" id="ARBA00023136"/>
    </source>
</evidence>
<dbReference type="AlphaFoldDB" id="A0A4R5LN94"/>
<keyword evidence="6" id="KW-0067">ATP-binding</keyword>
<dbReference type="InterPro" id="IPR008250">
    <property type="entry name" value="ATPase_P-typ_transduc_dom_A_sf"/>
</dbReference>
<dbReference type="InterPro" id="IPR036412">
    <property type="entry name" value="HAD-like_sf"/>
</dbReference>
<keyword evidence="14" id="KW-1185">Reference proteome</keyword>
<feature type="region of interest" description="Disordered" evidence="10">
    <location>
        <begin position="1"/>
        <end position="30"/>
    </location>
</feature>
<dbReference type="SUPFAM" id="SSF81653">
    <property type="entry name" value="Calcium ATPase, transduction domain A"/>
    <property type="match status" value="1"/>
</dbReference>
<keyword evidence="7" id="KW-1278">Translocase</keyword>
<evidence type="ECO:0000256" key="2">
    <source>
        <dbReference type="ARBA" id="ARBA00005675"/>
    </source>
</evidence>
<dbReference type="PANTHER" id="PTHR43294">
    <property type="entry name" value="SODIUM/POTASSIUM-TRANSPORTING ATPASE SUBUNIT ALPHA"/>
    <property type="match status" value="1"/>
</dbReference>
<dbReference type="SUPFAM" id="SSF81665">
    <property type="entry name" value="Calcium ATPase, transmembrane domain M"/>
    <property type="match status" value="1"/>
</dbReference>
<dbReference type="Gene3D" id="3.40.50.1000">
    <property type="entry name" value="HAD superfamily/HAD-like"/>
    <property type="match status" value="1"/>
</dbReference>
<name>A0A4R5LN94_9GAMM</name>
<dbReference type="Pfam" id="PF00122">
    <property type="entry name" value="E1-E2_ATPase"/>
    <property type="match status" value="1"/>
</dbReference>
<dbReference type="EMBL" id="SMSE01000004">
    <property type="protein sequence ID" value="TDG11819.1"/>
    <property type="molecule type" value="Genomic_DNA"/>
</dbReference>
<comment type="caution">
    <text evidence="13">The sequence shown here is derived from an EMBL/GenBank/DDBJ whole genome shotgun (WGS) entry which is preliminary data.</text>
</comment>